<evidence type="ECO:0000256" key="4">
    <source>
        <dbReference type="ARBA" id="ARBA00022490"/>
    </source>
</evidence>
<feature type="domain" description="YjeF N-terminal" evidence="6">
    <location>
        <begin position="389"/>
        <end position="637"/>
    </location>
</feature>
<dbReference type="OrthoDB" id="10030313at2759"/>
<organism evidence="8 9">
    <name type="scientific">Sphaceloma murrayae</name>
    <dbReference type="NCBI Taxonomy" id="2082308"/>
    <lineage>
        <taxon>Eukaryota</taxon>
        <taxon>Fungi</taxon>
        <taxon>Dikarya</taxon>
        <taxon>Ascomycota</taxon>
        <taxon>Pezizomycotina</taxon>
        <taxon>Dothideomycetes</taxon>
        <taxon>Dothideomycetidae</taxon>
        <taxon>Myriangiales</taxon>
        <taxon>Elsinoaceae</taxon>
        <taxon>Sphaceloma</taxon>
    </lineage>
</organism>
<dbReference type="EMBL" id="NKHZ01000049">
    <property type="protein sequence ID" value="PNS17653.1"/>
    <property type="molecule type" value="Genomic_DNA"/>
</dbReference>
<comment type="subcellular location">
    <subcellularLocation>
        <location evidence="1">Cytoplasm</location>
        <location evidence="1">P-body</location>
    </subcellularLocation>
</comment>
<evidence type="ECO:0000313" key="9">
    <source>
        <dbReference type="Proteomes" id="UP000243797"/>
    </source>
</evidence>
<evidence type="ECO:0000313" key="8">
    <source>
        <dbReference type="EMBL" id="PNS17653.1"/>
    </source>
</evidence>
<sequence>MAEAFIGMTVCVKLKPGSVRPSVTGKVINIHDQTLHLEQVYIQETGETAPSWTVPSYQIADLEVVDSSIYQPRFPSGASTIPIRIAPTHADPAILSYARPLAEDTATTPTATSAAKELPADVGSAQLQSPRKVPASSEASASPVKVQQPQRNTKKGKGWRQTPLLEETVDVPPETPQQIPSKPRKPARNKKSRRLDHQPVQNGWATEDATDVQDMGDFDFEANLSKFDKQAVFNQIRIEDTTADEDRLVSHNRLARPGTYGGKNLHPTENVLSPPTRPADDKVESPSEASDLDFTSGRNSRQSLRSRQTKQSNSVSGAAGLEERSLSRALRSVPSHARPLSSSVMSSNSLNRSTSSIRVQNQAHSSPSQHHFKILESSHHCPLVEPGRLRRIEQDYARRPGLSNETLIELTGRAIAEDICNNITKISINGPSRRNSKSSAIGGQTNRDPKPVIVILAGNHPKGARAVAAARHLYGRGYKLLLSLSDFADPPSWHPVFNIQVSLLQSLGRKAFARLDSWPGISAQIKKLSSPPALIVDALLDGVKYAAIEDVQVAFESRDVVDWMNRSRARVVSLECPSGYDSLTGETTSLEGEPLAVKPDRVLALGGMVSGVGEAMKEGDLWSVTVLDVGLSSTMRSEETIRFEGGWSVDVQVGDAE</sequence>
<dbReference type="Pfam" id="PF09532">
    <property type="entry name" value="FDF"/>
    <property type="match status" value="1"/>
</dbReference>
<feature type="region of interest" description="Disordered" evidence="5">
    <location>
        <begin position="124"/>
        <end position="208"/>
    </location>
</feature>
<evidence type="ECO:0000256" key="2">
    <source>
        <dbReference type="ARBA" id="ARBA00006610"/>
    </source>
</evidence>
<protein>
    <recommendedName>
        <fullName evidence="3">Enhancer of mRNA-decapping protein 3</fullName>
    </recommendedName>
</protein>
<dbReference type="FunCoup" id="A0A2K1QS19">
    <property type="interactions" value="128"/>
</dbReference>
<dbReference type="PROSITE" id="PS51512">
    <property type="entry name" value="DFDF"/>
    <property type="match status" value="1"/>
</dbReference>
<comment type="caution">
    <text evidence="8">The sequence shown here is derived from an EMBL/GenBank/DDBJ whole genome shotgun (WGS) entry which is preliminary data.</text>
</comment>
<feature type="compositionally biased region" description="Polar residues" evidence="5">
    <location>
        <begin position="357"/>
        <end position="369"/>
    </location>
</feature>
<dbReference type="Pfam" id="PF03853">
    <property type="entry name" value="YjeF_N"/>
    <property type="match status" value="1"/>
</dbReference>
<keyword evidence="4" id="KW-0963">Cytoplasm</keyword>
<proteinExistence type="inferred from homology"/>
<dbReference type="SUPFAM" id="SSF64153">
    <property type="entry name" value="YjeF N-terminal domain-like"/>
    <property type="match status" value="1"/>
</dbReference>
<keyword evidence="9" id="KW-1185">Reference proteome</keyword>
<reference evidence="8 9" key="1">
    <citation type="submission" date="2017-06" db="EMBL/GenBank/DDBJ databases">
        <title>Draft genome sequence of a variant of Elsinoe murrayae.</title>
        <authorList>
            <person name="Cheng Q."/>
        </authorList>
    </citation>
    <scope>NUCLEOTIDE SEQUENCE [LARGE SCALE GENOMIC DNA]</scope>
    <source>
        <strain evidence="8 9">CQ-2017a</strain>
    </source>
</reference>
<feature type="region of interest" description="Disordered" evidence="5">
    <location>
        <begin position="254"/>
        <end position="370"/>
    </location>
</feature>
<dbReference type="GO" id="GO:0033962">
    <property type="term" value="P:P-body assembly"/>
    <property type="evidence" value="ECO:0007669"/>
    <property type="project" value="TreeGrafter"/>
</dbReference>
<dbReference type="GO" id="GO:0031087">
    <property type="term" value="P:deadenylation-independent decapping of nuclear-transcribed mRNA"/>
    <property type="evidence" value="ECO:0007669"/>
    <property type="project" value="TreeGrafter"/>
</dbReference>
<evidence type="ECO:0000259" key="7">
    <source>
        <dbReference type="PROSITE" id="PS51512"/>
    </source>
</evidence>
<feature type="compositionally biased region" description="Polar residues" evidence="5">
    <location>
        <begin position="296"/>
        <end position="316"/>
    </location>
</feature>
<evidence type="ECO:0000259" key="6">
    <source>
        <dbReference type="PROSITE" id="PS51385"/>
    </source>
</evidence>
<dbReference type="InterPro" id="IPR025762">
    <property type="entry name" value="DFDF"/>
</dbReference>
<dbReference type="Gene3D" id="3.40.50.10260">
    <property type="entry name" value="YjeF N-terminal domain"/>
    <property type="match status" value="1"/>
</dbReference>
<feature type="compositionally biased region" description="Basic residues" evidence="5">
    <location>
        <begin position="182"/>
        <end position="194"/>
    </location>
</feature>
<dbReference type="PROSITE" id="PS51385">
    <property type="entry name" value="YJEF_N"/>
    <property type="match status" value="1"/>
</dbReference>
<dbReference type="SMART" id="SM01199">
    <property type="entry name" value="FDF"/>
    <property type="match status" value="1"/>
</dbReference>
<evidence type="ECO:0000256" key="1">
    <source>
        <dbReference type="ARBA" id="ARBA00004201"/>
    </source>
</evidence>
<feature type="compositionally biased region" description="Low complexity" evidence="5">
    <location>
        <begin position="341"/>
        <end position="356"/>
    </location>
</feature>
<comment type="similarity">
    <text evidence="2">Belongs to the EDC3 family.</text>
</comment>
<dbReference type="GO" id="GO:0003729">
    <property type="term" value="F:mRNA binding"/>
    <property type="evidence" value="ECO:0007669"/>
    <property type="project" value="TreeGrafter"/>
</dbReference>
<gene>
    <name evidence="8" type="ORF">CAC42_3048</name>
</gene>
<name>A0A2K1QS19_9PEZI</name>
<evidence type="ECO:0000256" key="3">
    <source>
        <dbReference type="ARBA" id="ARBA00015797"/>
    </source>
</evidence>
<dbReference type="PANTHER" id="PTHR13612:SF0">
    <property type="entry name" value="ENHANCER OF MRNA-DECAPPING PROTEIN 3"/>
    <property type="match status" value="1"/>
</dbReference>
<evidence type="ECO:0000256" key="5">
    <source>
        <dbReference type="SAM" id="MobiDB-lite"/>
    </source>
</evidence>
<feature type="domain" description="DFDF" evidence="7">
    <location>
        <begin position="206"/>
        <end position="242"/>
    </location>
</feature>
<dbReference type="STRING" id="2082308.A0A2K1QS19"/>
<dbReference type="PANTHER" id="PTHR13612">
    <property type="entry name" value="ENHANCER OF MRNA-DECAPPING PROTEIN 3"/>
    <property type="match status" value="1"/>
</dbReference>
<dbReference type="InterPro" id="IPR004443">
    <property type="entry name" value="YjeF_N_dom"/>
</dbReference>
<dbReference type="InParanoid" id="A0A2K1QS19"/>
<dbReference type="AlphaFoldDB" id="A0A2K1QS19"/>
<dbReference type="Proteomes" id="UP000243797">
    <property type="component" value="Unassembled WGS sequence"/>
</dbReference>
<dbReference type="GO" id="GO:0000932">
    <property type="term" value="C:P-body"/>
    <property type="evidence" value="ECO:0007669"/>
    <property type="project" value="UniProtKB-SubCell"/>
</dbReference>
<accession>A0A2K1QS19</accession>
<dbReference type="InterPro" id="IPR019050">
    <property type="entry name" value="FDF_dom"/>
</dbReference>
<dbReference type="InterPro" id="IPR036652">
    <property type="entry name" value="YjeF_N_dom_sf"/>
</dbReference>